<dbReference type="Pfam" id="PF02752">
    <property type="entry name" value="Arrestin_C"/>
    <property type="match status" value="1"/>
</dbReference>
<evidence type="ECO:0000256" key="3">
    <source>
        <dbReference type="ARBA" id="ARBA00022606"/>
    </source>
</evidence>
<evidence type="ECO:0000256" key="4">
    <source>
        <dbReference type="ARBA" id="ARBA00023305"/>
    </source>
</evidence>
<reference evidence="16" key="1">
    <citation type="submission" date="2025-08" db="UniProtKB">
        <authorList>
            <consortium name="RefSeq"/>
        </authorList>
    </citation>
    <scope>IDENTIFICATION</scope>
    <source>
        <tissue evidence="16">Spleen</tissue>
    </source>
</reference>
<comment type="similarity">
    <text evidence="1">Belongs to the arrestin family.</text>
</comment>
<comment type="function">
    <text evidence="5">May play a role in an as yet undefined retina-specific signal transduction. Could bind to photoactivated-phosphorylated red/green opsins.</text>
</comment>
<name>A0A6P5JLY5_PHACI</name>
<protein>
    <recommendedName>
        <fullName evidence="2">Arrestin-C</fullName>
    </recommendedName>
    <alternativeName>
        <fullName evidence="11">48 kDa protein</fullName>
    </alternativeName>
    <alternativeName>
        <fullName evidence="6">Cone arrestin</fullName>
    </alternativeName>
    <alternativeName>
        <fullName evidence="10">Retinal S-antigen</fullName>
    </alternativeName>
    <alternativeName>
        <fullName evidence="7">Retinal cone arrestin-3</fullName>
    </alternativeName>
    <alternativeName>
        <fullName evidence="9">Rod photoreceptor arrestin</fullName>
    </alternativeName>
    <alternativeName>
        <fullName evidence="8">S-arrestin</fullName>
    </alternativeName>
</protein>
<evidence type="ECO:0000256" key="6">
    <source>
        <dbReference type="ARBA" id="ARBA00031498"/>
    </source>
</evidence>
<evidence type="ECO:0000256" key="12">
    <source>
        <dbReference type="ARBA" id="ARBA00045992"/>
    </source>
</evidence>
<dbReference type="InParanoid" id="A0A6P5JLY5"/>
<dbReference type="SUPFAM" id="SSF81296">
    <property type="entry name" value="E set domains"/>
    <property type="match status" value="2"/>
</dbReference>
<dbReference type="GO" id="GO:0007601">
    <property type="term" value="P:visual perception"/>
    <property type="evidence" value="ECO:0007669"/>
    <property type="project" value="UniProtKB-KW"/>
</dbReference>
<dbReference type="GO" id="GO:0001664">
    <property type="term" value="F:G protein-coupled receptor binding"/>
    <property type="evidence" value="ECO:0007669"/>
    <property type="project" value="TreeGrafter"/>
</dbReference>
<dbReference type="FunFam" id="2.60.40.840:FF:000002">
    <property type="entry name" value="Arrestin 3"/>
    <property type="match status" value="1"/>
</dbReference>
<keyword evidence="4" id="KW-0844">Vision</keyword>
<organism evidence="15 16">
    <name type="scientific">Phascolarctos cinereus</name>
    <name type="common">Koala</name>
    <dbReference type="NCBI Taxonomy" id="38626"/>
    <lineage>
        <taxon>Eukaryota</taxon>
        <taxon>Metazoa</taxon>
        <taxon>Chordata</taxon>
        <taxon>Craniata</taxon>
        <taxon>Vertebrata</taxon>
        <taxon>Euteleostomi</taxon>
        <taxon>Mammalia</taxon>
        <taxon>Metatheria</taxon>
        <taxon>Diprotodontia</taxon>
        <taxon>Phascolarctidae</taxon>
        <taxon>Phascolarctos</taxon>
    </lineage>
</organism>
<dbReference type="InterPro" id="IPR011021">
    <property type="entry name" value="Arrestin-like_N"/>
</dbReference>
<dbReference type="InterPro" id="IPR000698">
    <property type="entry name" value="Arrestin"/>
</dbReference>
<dbReference type="InterPro" id="IPR017864">
    <property type="entry name" value="Arrestin_CS"/>
</dbReference>
<dbReference type="FunFam" id="2.60.40.640:FF:000011">
    <property type="entry name" value="S-arrestin isoform X2"/>
    <property type="match status" value="1"/>
</dbReference>
<dbReference type="PANTHER" id="PTHR11792">
    <property type="entry name" value="ARRESTIN"/>
    <property type="match status" value="1"/>
</dbReference>
<dbReference type="GO" id="GO:0007165">
    <property type="term" value="P:signal transduction"/>
    <property type="evidence" value="ECO:0007669"/>
    <property type="project" value="InterPro"/>
</dbReference>
<dbReference type="GO" id="GO:0002031">
    <property type="term" value="P:G protein-coupled receptor internalization"/>
    <property type="evidence" value="ECO:0007669"/>
    <property type="project" value="TreeGrafter"/>
</dbReference>
<dbReference type="InterPro" id="IPR011022">
    <property type="entry name" value="Arrestin_C-like"/>
</dbReference>
<dbReference type="GO" id="GO:0001750">
    <property type="term" value="C:photoreceptor outer segment"/>
    <property type="evidence" value="ECO:0007669"/>
    <property type="project" value="UniProtKB-ARBA"/>
</dbReference>
<dbReference type="SMART" id="SM01017">
    <property type="entry name" value="Arrestin_C"/>
    <property type="match status" value="1"/>
</dbReference>
<dbReference type="RefSeq" id="XP_020832166.1">
    <property type="nucleotide sequence ID" value="XM_020976507.1"/>
</dbReference>
<evidence type="ECO:0000256" key="10">
    <source>
        <dbReference type="ARBA" id="ARBA00042071"/>
    </source>
</evidence>
<evidence type="ECO:0000256" key="5">
    <source>
        <dbReference type="ARBA" id="ARBA00024976"/>
    </source>
</evidence>
<feature type="domain" description="Arrestin C-terminal-like" evidence="14">
    <location>
        <begin position="193"/>
        <end position="356"/>
    </location>
</feature>
<dbReference type="PANTHER" id="PTHR11792:SF19">
    <property type="entry name" value="ARRESTIN-C"/>
    <property type="match status" value="1"/>
</dbReference>
<evidence type="ECO:0000256" key="13">
    <source>
        <dbReference type="SAM" id="MobiDB-lite"/>
    </source>
</evidence>
<dbReference type="Pfam" id="PF00339">
    <property type="entry name" value="Arrestin_N"/>
    <property type="match status" value="1"/>
</dbReference>
<evidence type="ECO:0000256" key="11">
    <source>
        <dbReference type="ARBA" id="ARBA00042209"/>
    </source>
</evidence>
<dbReference type="GeneID" id="110201046"/>
<dbReference type="CTD" id="407"/>
<dbReference type="Proteomes" id="UP000515140">
    <property type="component" value="Unplaced"/>
</dbReference>
<dbReference type="InterPro" id="IPR014756">
    <property type="entry name" value="Ig_E-set"/>
</dbReference>
<comment type="function">
    <text evidence="12">Binds to photoactivated, phosphorylated RHO and terminates RHO signaling via G-proteins by competing with G-proteins for the same binding site on RHO. May play a role in preventing light-dependent degeneration of retinal photoreceptor cells.</text>
</comment>
<evidence type="ECO:0000256" key="8">
    <source>
        <dbReference type="ARBA" id="ARBA00040206"/>
    </source>
</evidence>
<dbReference type="AlphaFoldDB" id="A0A6P5JLY5"/>
<evidence type="ECO:0000256" key="7">
    <source>
        <dbReference type="ARBA" id="ARBA00033294"/>
    </source>
</evidence>
<dbReference type="Gene3D" id="2.60.40.640">
    <property type="match status" value="1"/>
</dbReference>
<dbReference type="InterPro" id="IPR014753">
    <property type="entry name" value="Arrestin_N"/>
</dbReference>
<dbReference type="KEGG" id="pcw:110201046"/>
<dbReference type="PRINTS" id="PR00309">
    <property type="entry name" value="ARRESTIN"/>
</dbReference>
<evidence type="ECO:0000313" key="15">
    <source>
        <dbReference type="Proteomes" id="UP000515140"/>
    </source>
</evidence>
<feature type="compositionally biased region" description="Low complexity" evidence="13">
    <location>
        <begin position="389"/>
        <end position="398"/>
    </location>
</feature>
<keyword evidence="3" id="KW-0716">Sensory transduction</keyword>
<accession>A0A6P5JLY5</accession>
<evidence type="ECO:0000313" key="16">
    <source>
        <dbReference type="RefSeq" id="XP_020832166.1"/>
    </source>
</evidence>
<evidence type="ECO:0000256" key="1">
    <source>
        <dbReference type="ARBA" id="ARBA00005298"/>
    </source>
</evidence>
<sequence length="398" mass="44051">MSTSSKVFKKTCPNGKLSIYLGKRDFVDHIDSVEPIDGVVLIDPEHLKDRKVFVVLTCAFRYGRDDLDVIGLTFRKDLYVQALQVLPKEPTQDPLPLTNLQECLLHKLGDNAHPFTFQLPTNLPCSVTLQPGPEDAEKACGVDYEVKSFYAENLEEKIHKRNSVRLIIRKVQFAPLDLGPMPRAETTRHFLLSDHPLKLEAWMDKEVHYHGEPISIHVVICNGTSKLIKKIKVSVDQIVDVVLYSGDKYTKTVFTAEFGETVPGHSTFSKSFTATPSLAANRQKQGLALDGKLKHEDTNLASTTILQPGTDKEALGILVSYQVRISTVASRGGILGDLTSSDVSVVLPLSLMHPKPSSDVTRSEDVVIEDFSQQWPKIQGADETEEEATSTASGTEDN</sequence>
<dbReference type="PROSITE" id="PS00295">
    <property type="entry name" value="ARRESTINS"/>
    <property type="match status" value="1"/>
</dbReference>
<evidence type="ECO:0000259" key="14">
    <source>
        <dbReference type="SMART" id="SM01017"/>
    </source>
</evidence>
<dbReference type="InterPro" id="IPR014752">
    <property type="entry name" value="Arrestin-like_C"/>
</dbReference>
<proteinExistence type="inferred from homology"/>
<dbReference type="FunCoup" id="A0A6P5JLY5">
    <property type="interactions" value="39"/>
</dbReference>
<dbReference type="Gene3D" id="2.60.40.840">
    <property type="match status" value="1"/>
</dbReference>
<feature type="region of interest" description="Disordered" evidence="13">
    <location>
        <begin position="374"/>
        <end position="398"/>
    </location>
</feature>
<evidence type="ECO:0000256" key="9">
    <source>
        <dbReference type="ARBA" id="ARBA00041305"/>
    </source>
</evidence>
<keyword evidence="15" id="KW-1185">Reference proteome</keyword>
<evidence type="ECO:0000256" key="2">
    <source>
        <dbReference type="ARBA" id="ARBA00017730"/>
    </source>
</evidence>
<gene>
    <name evidence="16" type="primary">ARR3</name>
</gene>